<dbReference type="EMBL" id="JACGCM010000879">
    <property type="protein sequence ID" value="KAF6164928.1"/>
    <property type="molecule type" value="Genomic_DNA"/>
</dbReference>
<accession>A0A7J7NDI7</accession>
<evidence type="ECO:0000256" key="1">
    <source>
        <dbReference type="SAM" id="Coils"/>
    </source>
</evidence>
<feature type="coiled-coil region" evidence="1">
    <location>
        <begin position="251"/>
        <end position="280"/>
    </location>
</feature>
<keyword evidence="1" id="KW-0175">Coiled coil</keyword>
<evidence type="ECO:0000256" key="2">
    <source>
        <dbReference type="SAM" id="MobiDB-lite"/>
    </source>
</evidence>
<gene>
    <name evidence="3" type="ORF">GIB67_014159</name>
</gene>
<feature type="compositionally biased region" description="Basic and acidic residues" evidence="2">
    <location>
        <begin position="22"/>
        <end position="34"/>
    </location>
</feature>
<evidence type="ECO:0000313" key="3">
    <source>
        <dbReference type="EMBL" id="KAF6164928.1"/>
    </source>
</evidence>
<sequence length="488" mass="54430">MAKGLGSRRWEYSSVAWGKLDSTADSHPDTKESALKMGRSSVKEVSASRRTNESDSEGEGGLEQFLGFHGQFVSYPLGSDAFIEFCKAKEAIGGKWGQTWNDNIIWLKGNCLQRDDEELLDLRFKSVKQSVKSTMERKESLLDEVADEEAELELVLGELGLSKKKRVESRSKKIKKALMASGTTVSGGVAQGKRRRVESLGDSGEKVVEGRSTTMDDLKEVEERARLAILQGNKDMSQMVSSLVKGIWFRIEEQESELKKAKSELNKNLARAKMEALKEVRQLKAGHAVAIGQLQVEAKANLDEMAEEHDRLVLDNQGVDVELPEGGSEKAVRDMSLRIIDLELGLSRERMTLKALLSARAESQVELDASRAPKRDQTIARSKKAEARERSGGSITVVKAPLVQGDVVSLSGRIRELESDVSRIQGHVQNGNANLRECQYKLDAALIWEKFLEEEIKAKKFLVKKKEKLLKDLPAREELNPELGRRRT</sequence>
<feature type="region of interest" description="Disordered" evidence="2">
    <location>
        <begin position="20"/>
        <end position="60"/>
    </location>
</feature>
<proteinExistence type="predicted"/>
<organism evidence="3 4">
    <name type="scientific">Kingdonia uniflora</name>
    <dbReference type="NCBI Taxonomy" id="39325"/>
    <lineage>
        <taxon>Eukaryota</taxon>
        <taxon>Viridiplantae</taxon>
        <taxon>Streptophyta</taxon>
        <taxon>Embryophyta</taxon>
        <taxon>Tracheophyta</taxon>
        <taxon>Spermatophyta</taxon>
        <taxon>Magnoliopsida</taxon>
        <taxon>Ranunculales</taxon>
        <taxon>Circaeasteraceae</taxon>
        <taxon>Kingdonia</taxon>
    </lineage>
</organism>
<reference evidence="3 4" key="1">
    <citation type="journal article" date="2020" name="IScience">
        <title>Genome Sequencing of the Endangered Kingdonia uniflora (Circaeasteraceae, Ranunculales) Reveals Potential Mechanisms of Evolutionary Specialization.</title>
        <authorList>
            <person name="Sun Y."/>
            <person name="Deng T."/>
            <person name="Zhang A."/>
            <person name="Moore M.J."/>
            <person name="Landis J.B."/>
            <person name="Lin N."/>
            <person name="Zhang H."/>
            <person name="Zhang X."/>
            <person name="Huang J."/>
            <person name="Zhang X."/>
            <person name="Sun H."/>
            <person name="Wang H."/>
        </authorList>
    </citation>
    <scope>NUCLEOTIDE SEQUENCE [LARGE SCALE GENOMIC DNA]</scope>
    <source>
        <strain evidence="3">TB1705</strain>
        <tissue evidence="3">Leaf</tissue>
    </source>
</reference>
<comment type="caution">
    <text evidence="3">The sequence shown here is derived from an EMBL/GenBank/DDBJ whole genome shotgun (WGS) entry which is preliminary data.</text>
</comment>
<dbReference type="AlphaFoldDB" id="A0A7J7NDI7"/>
<keyword evidence="4" id="KW-1185">Reference proteome</keyword>
<feature type="coiled-coil region" evidence="1">
    <location>
        <begin position="131"/>
        <end position="158"/>
    </location>
</feature>
<name>A0A7J7NDI7_9MAGN</name>
<protein>
    <submittedName>
        <fullName evidence="3">Uncharacterized protein</fullName>
    </submittedName>
</protein>
<evidence type="ECO:0000313" key="4">
    <source>
        <dbReference type="Proteomes" id="UP000541444"/>
    </source>
</evidence>
<dbReference type="Proteomes" id="UP000541444">
    <property type="component" value="Unassembled WGS sequence"/>
</dbReference>